<reference evidence="2" key="2">
    <citation type="submission" date="2015-01" db="EMBL/GenBank/DDBJ databases">
        <title>Evolutionary Origins and Diversification of the Mycorrhizal Mutualists.</title>
        <authorList>
            <consortium name="DOE Joint Genome Institute"/>
            <consortium name="Mycorrhizal Genomics Consortium"/>
            <person name="Kohler A."/>
            <person name="Kuo A."/>
            <person name="Nagy L.G."/>
            <person name="Floudas D."/>
            <person name="Copeland A."/>
            <person name="Barry K.W."/>
            <person name="Cichocki N."/>
            <person name="Veneault-Fourrey C."/>
            <person name="LaButti K."/>
            <person name="Lindquist E.A."/>
            <person name="Lipzen A."/>
            <person name="Lundell T."/>
            <person name="Morin E."/>
            <person name="Murat C."/>
            <person name="Riley R."/>
            <person name="Ohm R."/>
            <person name="Sun H."/>
            <person name="Tunlid A."/>
            <person name="Henrissat B."/>
            <person name="Grigoriev I.V."/>
            <person name="Hibbett D.S."/>
            <person name="Martin F."/>
        </authorList>
    </citation>
    <scope>NUCLEOTIDE SEQUENCE [LARGE SCALE GENOMIC DNA]</scope>
    <source>
        <strain evidence="2">UH-Slu-Lm8-n1</strain>
    </source>
</reference>
<dbReference type="HOGENOM" id="CLU_3033953_0_0_1"/>
<accession>A0A0D0A9U7</accession>
<organism evidence="1 2">
    <name type="scientific">Suillus luteus UH-Slu-Lm8-n1</name>
    <dbReference type="NCBI Taxonomy" id="930992"/>
    <lineage>
        <taxon>Eukaryota</taxon>
        <taxon>Fungi</taxon>
        <taxon>Dikarya</taxon>
        <taxon>Basidiomycota</taxon>
        <taxon>Agaricomycotina</taxon>
        <taxon>Agaricomycetes</taxon>
        <taxon>Agaricomycetidae</taxon>
        <taxon>Boletales</taxon>
        <taxon>Suillineae</taxon>
        <taxon>Suillaceae</taxon>
        <taxon>Suillus</taxon>
    </lineage>
</organism>
<evidence type="ECO:0000313" key="2">
    <source>
        <dbReference type="Proteomes" id="UP000054485"/>
    </source>
</evidence>
<dbReference type="AlphaFoldDB" id="A0A0D0A9U7"/>
<name>A0A0D0A9U7_9AGAM</name>
<sequence length="55" mass="6055">MSISSHLPLSLCPTQEDFPYPSDRRRSSNLTVASNPHASYVRVGNTQDVVILLAI</sequence>
<reference evidence="1 2" key="1">
    <citation type="submission" date="2014-04" db="EMBL/GenBank/DDBJ databases">
        <authorList>
            <consortium name="DOE Joint Genome Institute"/>
            <person name="Kuo A."/>
            <person name="Ruytinx J."/>
            <person name="Rineau F."/>
            <person name="Colpaert J."/>
            <person name="Kohler A."/>
            <person name="Nagy L.G."/>
            <person name="Floudas D."/>
            <person name="Copeland A."/>
            <person name="Barry K.W."/>
            <person name="Cichocki N."/>
            <person name="Veneault-Fourrey C."/>
            <person name="LaButti K."/>
            <person name="Lindquist E.A."/>
            <person name="Lipzen A."/>
            <person name="Lundell T."/>
            <person name="Morin E."/>
            <person name="Murat C."/>
            <person name="Sun H."/>
            <person name="Tunlid A."/>
            <person name="Henrissat B."/>
            <person name="Grigoriev I.V."/>
            <person name="Hibbett D.S."/>
            <person name="Martin F."/>
            <person name="Nordberg H.P."/>
            <person name="Cantor M.N."/>
            <person name="Hua S.X."/>
        </authorList>
    </citation>
    <scope>NUCLEOTIDE SEQUENCE [LARGE SCALE GENOMIC DNA]</scope>
    <source>
        <strain evidence="1 2">UH-Slu-Lm8-n1</strain>
    </source>
</reference>
<evidence type="ECO:0000313" key="1">
    <source>
        <dbReference type="EMBL" id="KIK38526.1"/>
    </source>
</evidence>
<proteinExistence type="predicted"/>
<keyword evidence="2" id="KW-1185">Reference proteome</keyword>
<gene>
    <name evidence="1" type="ORF">CY34DRAFT_809254</name>
</gene>
<dbReference type="EMBL" id="KN835388">
    <property type="protein sequence ID" value="KIK38526.1"/>
    <property type="molecule type" value="Genomic_DNA"/>
</dbReference>
<dbReference type="InParanoid" id="A0A0D0A9U7"/>
<protein>
    <submittedName>
        <fullName evidence="1">Uncharacterized protein</fullName>
    </submittedName>
</protein>
<dbReference type="Proteomes" id="UP000054485">
    <property type="component" value="Unassembled WGS sequence"/>
</dbReference>